<keyword evidence="3" id="KW-0143">Chaperone</keyword>
<dbReference type="Pfam" id="PF02492">
    <property type="entry name" value="cobW"/>
    <property type="match status" value="1"/>
</dbReference>
<feature type="domain" description="CobW C-terminal" evidence="8">
    <location>
        <begin position="273"/>
        <end position="388"/>
    </location>
</feature>
<evidence type="ECO:0000313" key="10">
    <source>
        <dbReference type="Proteomes" id="UP000094936"/>
    </source>
</evidence>
<dbReference type="GO" id="GO:0000166">
    <property type="term" value="F:nucleotide binding"/>
    <property type="evidence" value="ECO:0007669"/>
    <property type="project" value="UniProtKB-KW"/>
</dbReference>
<dbReference type="PANTHER" id="PTHR43603">
    <property type="entry name" value="COBW DOMAIN-CONTAINING PROTEIN DDB_G0274527"/>
    <property type="match status" value="1"/>
</dbReference>
<protein>
    <recommendedName>
        <fullName evidence="8">CobW C-terminal domain-containing protein</fullName>
    </recommendedName>
</protein>
<dbReference type="Pfam" id="PF07683">
    <property type="entry name" value="CobW_C"/>
    <property type="match status" value="1"/>
</dbReference>
<dbReference type="OrthoDB" id="9808822at2"/>
<dbReference type="InterPro" id="IPR036627">
    <property type="entry name" value="CobW-likC_sf"/>
</dbReference>
<organism evidence="9 10">
    <name type="scientific">Veronia pacifica</name>
    <dbReference type="NCBI Taxonomy" id="1080227"/>
    <lineage>
        <taxon>Bacteria</taxon>
        <taxon>Pseudomonadati</taxon>
        <taxon>Pseudomonadota</taxon>
        <taxon>Gammaproteobacteria</taxon>
        <taxon>Vibrionales</taxon>
        <taxon>Vibrionaceae</taxon>
        <taxon>Veronia</taxon>
    </lineage>
</organism>
<sequence length="412" mass="47032">MKKIPVTVLSGFLGGGKTTTINHIIETKREQRVAIIVNDIAAVNIDGKQIGDKILQTDEKLVELENGCLCCTLRGDLFEETAKLALEGKYDYLFIEASGVSEPLPIAATFTFPMNDGKSLKDVAQLDTMVTVVDAFNFIDQYHSDEMEIQERKTRLQTHDQTSVVQLMIDQLEFANVILVNKSDMVEAMQLEKIHQMIRAINAEAKIIDTNYGKVDLSEIMYTHSFDFEKAQEYPTWVQEIEKESAQDQSESSKESDHQDHGLIHSHSHEFGLTTFVYRARKPFVPERILDFMETPIPGLIRAKGYFWLCTRMDHAGNFQLAGKLKEYDAAGKWYSTVPESEWTPDMREFIEKEWEEPFGDRRQEIVFIGSDDEINQAEIVSQLDICLATDEELNQDYSKFPDPFPTWGGVC</sequence>
<dbReference type="Proteomes" id="UP000094936">
    <property type="component" value="Unassembled WGS sequence"/>
</dbReference>
<reference evidence="9 10" key="1">
    <citation type="submission" date="2016-05" db="EMBL/GenBank/DDBJ databases">
        <title>Genomic Taxonomy of the Vibrionaceae.</title>
        <authorList>
            <person name="Gomez-Gil B."/>
            <person name="Enciso-Ibarra J."/>
        </authorList>
    </citation>
    <scope>NUCLEOTIDE SEQUENCE [LARGE SCALE GENOMIC DNA]</scope>
    <source>
        <strain evidence="9 10">CAIM 1920</strain>
    </source>
</reference>
<comment type="catalytic activity">
    <reaction evidence="6">
        <text>GTP + H2O = GDP + phosphate + H(+)</text>
        <dbReference type="Rhea" id="RHEA:19669"/>
        <dbReference type="ChEBI" id="CHEBI:15377"/>
        <dbReference type="ChEBI" id="CHEBI:15378"/>
        <dbReference type="ChEBI" id="CHEBI:37565"/>
        <dbReference type="ChEBI" id="CHEBI:43474"/>
        <dbReference type="ChEBI" id="CHEBI:58189"/>
    </reaction>
    <physiologicalReaction direction="left-to-right" evidence="6">
        <dbReference type="Rhea" id="RHEA:19670"/>
    </physiologicalReaction>
</comment>
<name>A0A1C3EG82_9GAMM</name>
<evidence type="ECO:0000256" key="3">
    <source>
        <dbReference type="ARBA" id="ARBA00023186"/>
    </source>
</evidence>
<dbReference type="SMART" id="SM00833">
    <property type="entry name" value="CobW_C"/>
    <property type="match status" value="1"/>
</dbReference>
<dbReference type="Gene3D" id="3.30.1220.10">
    <property type="entry name" value="CobW-like, C-terminal domain"/>
    <property type="match status" value="1"/>
</dbReference>
<dbReference type="InterPro" id="IPR003495">
    <property type="entry name" value="CobW/HypB/UreG_nucleotide-bd"/>
</dbReference>
<proteinExistence type="inferred from homology"/>
<evidence type="ECO:0000259" key="8">
    <source>
        <dbReference type="SMART" id="SM00833"/>
    </source>
</evidence>
<dbReference type="CDD" id="cd03112">
    <property type="entry name" value="CobW-like"/>
    <property type="match status" value="1"/>
</dbReference>
<accession>A0A1C3EG82</accession>
<evidence type="ECO:0000313" key="9">
    <source>
        <dbReference type="EMBL" id="ODA32257.1"/>
    </source>
</evidence>
<comment type="caution">
    <text evidence="9">The sequence shown here is derived from an EMBL/GenBank/DDBJ whole genome shotgun (WGS) entry which is preliminary data.</text>
</comment>
<dbReference type="RefSeq" id="WP_068903240.1">
    <property type="nucleotide sequence ID" value="NZ_JBHUIF010000016.1"/>
</dbReference>
<evidence type="ECO:0000256" key="7">
    <source>
        <dbReference type="SAM" id="MobiDB-lite"/>
    </source>
</evidence>
<dbReference type="InterPro" id="IPR051927">
    <property type="entry name" value="Zn_Chap_cDPG_Synth"/>
</dbReference>
<gene>
    <name evidence="9" type="ORF">A8L45_13780</name>
</gene>
<evidence type="ECO:0000256" key="5">
    <source>
        <dbReference type="ARBA" id="ARBA00045658"/>
    </source>
</evidence>
<feature type="region of interest" description="Disordered" evidence="7">
    <location>
        <begin position="242"/>
        <end position="262"/>
    </location>
</feature>
<dbReference type="InterPro" id="IPR027417">
    <property type="entry name" value="P-loop_NTPase"/>
</dbReference>
<dbReference type="EMBL" id="LYBM01000025">
    <property type="protein sequence ID" value="ODA32257.1"/>
    <property type="molecule type" value="Genomic_DNA"/>
</dbReference>
<keyword evidence="1" id="KW-0547">Nucleotide-binding</keyword>
<evidence type="ECO:0000256" key="2">
    <source>
        <dbReference type="ARBA" id="ARBA00022801"/>
    </source>
</evidence>
<evidence type="ECO:0000256" key="1">
    <source>
        <dbReference type="ARBA" id="ARBA00022741"/>
    </source>
</evidence>
<comment type="similarity">
    <text evidence="4">Belongs to the SIMIBI class G3E GTPase family. ZNG1 subfamily.</text>
</comment>
<keyword evidence="10" id="KW-1185">Reference proteome</keyword>
<dbReference type="PANTHER" id="PTHR43603:SF1">
    <property type="entry name" value="ZINC-REGULATED GTPASE METALLOPROTEIN ACTIVATOR 1"/>
    <property type="match status" value="1"/>
</dbReference>
<dbReference type="InterPro" id="IPR011629">
    <property type="entry name" value="CobW-like_C"/>
</dbReference>
<dbReference type="Gene3D" id="3.40.50.300">
    <property type="entry name" value="P-loop containing nucleotide triphosphate hydrolases"/>
    <property type="match status" value="1"/>
</dbReference>
<dbReference type="GO" id="GO:0016787">
    <property type="term" value="F:hydrolase activity"/>
    <property type="evidence" value="ECO:0007669"/>
    <property type="project" value="UniProtKB-KW"/>
</dbReference>
<evidence type="ECO:0000256" key="4">
    <source>
        <dbReference type="ARBA" id="ARBA00034320"/>
    </source>
</evidence>
<evidence type="ECO:0000256" key="6">
    <source>
        <dbReference type="ARBA" id="ARBA00049117"/>
    </source>
</evidence>
<comment type="function">
    <text evidence="5">Zinc chaperone that directly transfers zinc cofactor to target proteins, thereby activating them. Zinc is transferred from the CXCC motif in the GTPase domain to the zinc binding site in target proteins in a process requiring GTP hydrolysis.</text>
</comment>
<dbReference type="SUPFAM" id="SSF52540">
    <property type="entry name" value="P-loop containing nucleoside triphosphate hydrolases"/>
    <property type="match status" value="1"/>
</dbReference>
<dbReference type="STRING" id="1080227.A8L45_13780"/>
<keyword evidence="2" id="KW-0378">Hydrolase</keyword>
<dbReference type="AlphaFoldDB" id="A0A1C3EG82"/>